<evidence type="ECO:0000256" key="5">
    <source>
        <dbReference type="ARBA" id="ARBA00025782"/>
    </source>
</evidence>
<dbReference type="Proteomes" id="UP001196413">
    <property type="component" value="Unassembled WGS sequence"/>
</dbReference>
<name>A0AAD5R5I2_PARTN</name>
<dbReference type="InterPro" id="IPR052259">
    <property type="entry name" value="Nucleoredoxin-like"/>
</dbReference>
<comment type="catalytic activity">
    <reaction evidence="6">
        <text>[protein]-dithiol + NAD(+) = [protein]-disulfide + NADH + H(+)</text>
        <dbReference type="Rhea" id="RHEA:18749"/>
        <dbReference type="Rhea" id="RHEA-COMP:10593"/>
        <dbReference type="Rhea" id="RHEA-COMP:10594"/>
        <dbReference type="ChEBI" id="CHEBI:15378"/>
        <dbReference type="ChEBI" id="CHEBI:29950"/>
        <dbReference type="ChEBI" id="CHEBI:50058"/>
        <dbReference type="ChEBI" id="CHEBI:57540"/>
        <dbReference type="ChEBI" id="CHEBI:57945"/>
        <dbReference type="EC" id="1.8.1.8"/>
    </reaction>
</comment>
<dbReference type="Pfam" id="PF13905">
    <property type="entry name" value="Thioredoxin_8"/>
    <property type="match status" value="1"/>
</dbReference>
<dbReference type="InterPro" id="IPR017937">
    <property type="entry name" value="Thioredoxin_CS"/>
</dbReference>
<evidence type="ECO:0000256" key="3">
    <source>
        <dbReference type="ARBA" id="ARBA00023002"/>
    </source>
</evidence>
<dbReference type="PROSITE" id="PS00194">
    <property type="entry name" value="THIOREDOXIN_1"/>
    <property type="match status" value="1"/>
</dbReference>
<dbReference type="Gene3D" id="3.40.30.10">
    <property type="entry name" value="Glutaredoxin"/>
    <property type="match status" value="1"/>
</dbReference>
<dbReference type="InterPro" id="IPR012336">
    <property type="entry name" value="Thioredoxin-like_fold"/>
</dbReference>
<evidence type="ECO:0000259" key="8">
    <source>
        <dbReference type="PROSITE" id="PS51352"/>
    </source>
</evidence>
<evidence type="ECO:0000256" key="1">
    <source>
        <dbReference type="ARBA" id="ARBA00012612"/>
    </source>
</evidence>
<organism evidence="9 10">
    <name type="scientific">Parelaphostrongylus tenuis</name>
    <name type="common">Meningeal worm</name>
    <dbReference type="NCBI Taxonomy" id="148309"/>
    <lineage>
        <taxon>Eukaryota</taxon>
        <taxon>Metazoa</taxon>
        <taxon>Ecdysozoa</taxon>
        <taxon>Nematoda</taxon>
        <taxon>Chromadorea</taxon>
        <taxon>Rhabditida</taxon>
        <taxon>Rhabditina</taxon>
        <taxon>Rhabditomorpha</taxon>
        <taxon>Strongyloidea</taxon>
        <taxon>Metastrongylidae</taxon>
        <taxon>Parelaphostrongylus</taxon>
    </lineage>
</organism>
<sequence>MIAAIFTHQLKPPPIQRLLCVSSRAQHFLANVPLKKRGVDKVSLDSLKGKMLLLYFSAGWCGSCRMLTPKLKKFYEELGESDRSNVEVVWISRDKEAQDQQDYYEKAMPAWSYIPFGDPNIKSFLEKYNVKVIPALKLVNEKGDVLSETVRADVEGCVKGDATKCYKKWKDMY</sequence>
<keyword evidence="2" id="KW-0677">Repeat</keyword>
<feature type="domain" description="Thioredoxin" evidence="8">
    <location>
        <begin position="19"/>
        <end position="173"/>
    </location>
</feature>
<dbReference type="InterPro" id="IPR036249">
    <property type="entry name" value="Thioredoxin-like_sf"/>
</dbReference>
<keyword evidence="4" id="KW-0520">NAD</keyword>
<comment type="catalytic activity">
    <reaction evidence="7">
        <text>[protein]-dithiol + NADP(+) = [protein]-disulfide + NADPH + H(+)</text>
        <dbReference type="Rhea" id="RHEA:18753"/>
        <dbReference type="Rhea" id="RHEA-COMP:10593"/>
        <dbReference type="Rhea" id="RHEA-COMP:10594"/>
        <dbReference type="ChEBI" id="CHEBI:15378"/>
        <dbReference type="ChEBI" id="CHEBI:29950"/>
        <dbReference type="ChEBI" id="CHEBI:50058"/>
        <dbReference type="ChEBI" id="CHEBI:57783"/>
        <dbReference type="ChEBI" id="CHEBI:58349"/>
        <dbReference type="EC" id="1.8.1.8"/>
    </reaction>
</comment>
<evidence type="ECO:0000256" key="4">
    <source>
        <dbReference type="ARBA" id="ARBA00023027"/>
    </source>
</evidence>
<dbReference type="SUPFAM" id="SSF52833">
    <property type="entry name" value="Thioredoxin-like"/>
    <property type="match status" value="1"/>
</dbReference>
<keyword evidence="10" id="KW-1185">Reference proteome</keyword>
<dbReference type="EMBL" id="JAHQIW010006687">
    <property type="protein sequence ID" value="KAJ1369834.1"/>
    <property type="molecule type" value="Genomic_DNA"/>
</dbReference>
<evidence type="ECO:0000256" key="6">
    <source>
        <dbReference type="ARBA" id="ARBA00047388"/>
    </source>
</evidence>
<dbReference type="InterPro" id="IPR013766">
    <property type="entry name" value="Thioredoxin_domain"/>
</dbReference>
<dbReference type="GO" id="GO:0047134">
    <property type="term" value="F:protein-disulfide reductase [NAD(P)H] activity"/>
    <property type="evidence" value="ECO:0007669"/>
    <property type="project" value="UniProtKB-EC"/>
</dbReference>
<comment type="similarity">
    <text evidence="5">Belongs to the nucleoredoxin family.</text>
</comment>
<reference evidence="9" key="1">
    <citation type="submission" date="2021-06" db="EMBL/GenBank/DDBJ databases">
        <title>Parelaphostrongylus tenuis whole genome reference sequence.</title>
        <authorList>
            <person name="Garwood T.J."/>
            <person name="Larsen P.A."/>
            <person name="Fountain-Jones N.M."/>
            <person name="Garbe J.R."/>
            <person name="Macchietto M.G."/>
            <person name="Kania S.A."/>
            <person name="Gerhold R.W."/>
            <person name="Richards J.E."/>
            <person name="Wolf T.M."/>
        </authorList>
    </citation>
    <scope>NUCLEOTIDE SEQUENCE</scope>
    <source>
        <strain evidence="9">MNPRO001-30</strain>
        <tissue evidence="9">Meninges</tissue>
    </source>
</reference>
<dbReference type="AlphaFoldDB" id="A0AAD5R5I2"/>
<comment type="caution">
    <text evidence="9">The sequence shown here is derived from an EMBL/GenBank/DDBJ whole genome shotgun (WGS) entry which is preliminary data.</text>
</comment>
<evidence type="ECO:0000256" key="7">
    <source>
        <dbReference type="ARBA" id="ARBA00047804"/>
    </source>
</evidence>
<proteinExistence type="inferred from homology"/>
<keyword evidence="3" id="KW-0560">Oxidoreductase</keyword>
<protein>
    <recommendedName>
        <fullName evidence="1">protein-disulfide reductase</fullName>
        <ecNumber evidence="1">1.8.1.8</ecNumber>
    </recommendedName>
</protein>
<gene>
    <name evidence="9" type="ORF">KIN20_031410</name>
</gene>
<evidence type="ECO:0000256" key="2">
    <source>
        <dbReference type="ARBA" id="ARBA00022737"/>
    </source>
</evidence>
<dbReference type="PANTHER" id="PTHR13871">
    <property type="entry name" value="THIOREDOXIN"/>
    <property type="match status" value="1"/>
</dbReference>
<evidence type="ECO:0000313" key="10">
    <source>
        <dbReference type="Proteomes" id="UP001196413"/>
    </source>
</evidence>
<dbReference type="CDD" id="cd02964">
    <property type="entry name" value="TryX_like_family"/>
    <property type="match status" value="1"/>
</dbReference>
<accession>A0AAD5R5I2</accession>
<dbReference type="EC" id="1.8.1.8" evidence="1"/>
<dbReference type="PANTHER" id="PTHR13871:SF18">
    <property type="entry name" value="THIOREDOXIN DOMAIN-CONTAINING PROTEIN"/>
    <property type="match status" value="1"/>
</dbReference>
<evidence type="ECO:0000313" key="9">
    <source>
        <dbReference type="EMBL" id="KAJ1369834.1"/>
    </source>
</evidence>
<dbReference type="PROSITE" id="PS51352">
    <property type="entry name" value="THIOREDOXIN_2"/>
    <property type="match status" value="1"/>
</dbReference>